<evidence type="ECO:0000313" key="1">
    <source>
        <dbReference type="EMBL" id="MQM30038.1"/>
    </source>
</evidence>
<protein>
    <submittedName>
        <fullName evidence="1">Uncharacterized protein</fullName>
    </submittedName>
</protein>
<sequence>MLVPQFAMTLALPEFKRQLQPLLPDWLVQQPADGCWHLQQGERSVDIRCRPLPALQVGILQLPRLDVAIEFSGASAEQQAAFIDDFQRHFRRGGG</sequence>
<dbReference type="Proteomes" id="UP000342300">
    <property type="component" value="Unassembled WGS sequence"/>
</dbReference>
<reference evidence="1 2" key="1">
    <citation type="submission" date="2017-09" db="EMBL/GenBank/DDBJ databases">
        <title>Metagenomic Analysis Reveals Denitrifying Candidatus Accumulibacter and Flanking Population as a Source of N2O.</title>
        <authorList>
            <person name="Gao H."/>
            <person name="Mao Y."/>
            <person name="Zhao X."/>
            <person name="Liu W.-T."/>
            <person name="Zhang T."/>
            <person name="Wells G."/>
        </authorList>
    </citation>
    <scope>NUCLEOTIDE SEQUENCE [LARGE SCALE GENOMIC DNA]</scope>
    <source>
        <strain evidence="1">CANDO_2_IC</strain>
    </source>
</reference>
<dbReference type="EMBL" id="PDHS01000124">
    <property type="protein sequence ID" value="MQM30038.1"/>
    <property type="molecule type" value="Genomic_DNA"/>
</dbReference>
<evidence type="ECO:0000313" key="2">
    <source>
        <dbReference type="Proteomes" id="UP000342300"/>
    </source>
</evidence>
<gene>
    <name evidence="1" type="ORF">CRU78_05635</name>
</gene>
<name>A0A6A7RRF6_9PROT</name>
<accession>A0A6A7RRF6</accession>
<proteinExistence type="predicted"/>
<dbReference type="AlphaFoldDB" id="A0A6A7RRF6"/>
<organism evidence="1 2">
    <name type="scientific">Candidatus Accumulibacter phosphatis</name>
    <dbReference type="NCBI Taxonomy" id="327160"/>
    <lineage>
        <taxon>Bacteria</taxon>
        <taxon>Pseudomonadati</taxon>
        <taxon>Pseudomonadota</taxon>
        <taxon>Betaproteobacteria</taxon>
        <taxon>Candidatus Accumulibacter</taxon>
    </lineage>
</organism>
<comment type="caution">
    <text evidence="1">The sequence shown here is derived from an EMBL/GenBank/DDBJ whole genome shotgun (WGS) entry which is preliminary data.</text>
</comment>